<name>A0A8J2P8J7_9HEXA</name>
<evidence type="ECO:0000256" key="4">
    <source>
        <dbReference type="PROSITE-ProRule" id="PRU00134"/>
    </source>
</evidence>
<reference evidence="6" key="1">
    <citation type="submission" date="2021-06" db="EMBL/GenBank/DDBJ databases">
        <authorList>
            <person name="Hodson N. C."/>
            <person name="Mongue J. A."/>
            <person name="Jaron S. K."/>
        </authorList>
    </citation>
    <scope>NUCLEOTIDE SEQUENCE</scope>
</reference>
<accession>A0A8J2P8J7</accession>
<keyword evidence="7" id="KW-1185">Reference proteome</keyword>
<dbReference type="GO" id="GO:0008270">
    <property type="term" value="F:zinc ion binding"/>
    <property type="evidence" value="ECO:0007669"/>
    <property type="project" value="UniProtKB-KW"/>
</dbReference>
<organism evidence="6 7">
    <name type="scientific">Allacma fusca</name>
    <dbReference type="NCBI Taxonomy" id="39272"/>
    <lineage>
        <taxon>Eukaryota</taxon>
        <taxon>Metazoa</taxon>
        <taxon>Ecdysozoa</taxon>
        <taxon>Arthropoda</taxon>
        <taxon>Hexapoda</taxon>
        <taxon>Collembola</taxon>
        <taxon>Symphypleona</taxon>
        <taxon>Sminthuridae</taxon>
        <taxon>Allacma</taxon>
    </lineage>
</organism>
<evidence type="ECO:0000256" key="3">
    <source>
        <dbReference type="ARBA" id="ARBA00022833"/>
    </source>
</evidence>
<feature type="domain" description="MYND-type" evidence="5">
    <location>
        <begin position="17"/>
        <end position="53"/>
    </location>
</feature>
<evidence type="ECO:0000256" key="1">
    <source>
        <dbReference type="ARBA" id="ARBA00022723"/>
    </source>
</evidence>
<dbReference type="EMBL" id="CAJVCH010154650">
    <property type="protein sequence ID" value="CAG7727881.1"/>
    <property type="molecule type" value="Genomic_DNA"/>
</dbReference>
<evidence type="ECO:0000313" key="7">
    <source>
        <dbReference type="Proteomes" id="UP000708208"/>
    </source>
</evidence>
<feature type="non-terminal residue" evidence="6">
    <location>
        <position position="1"/>
    </location>
</feature>
<protein>
    <recommendedName>
        <fullName evidence="5">MYND-type domain-containing protein</fullName>
    </recommendedName>
</protein>
<dbReference type="OrthoDB" id="432970at2759"/>
<proteinExistence type="predicted"/>
<keyword evidence="1" id="KW-0479">Metal-binding</keyword>
<dbReference type="AlphaFoldDB" id="A0A8J2P8J7"/>
<comment type="caution">
    <text evidence="6">The sequence shown here is derived from an EMBL/GenBank/DDBJ whole genome shotgun (WGS) entry which is preliminary data.</text>
</comment>
<gene>
    <name evidence="6" type="ORF">AFUS01_LOCUS16697</name>
</gene>
<dbReference type="PANTHER" id="PTHR46455:SF4">
    <property type="entry name" value="GH11294P"/>
    <property type="match status" value="1"/>
</dbReference>
<dbReference type="Proteomes" id="UP000708208">
    <property type="component" value="Unassembled WGS sequence"/>
</dbReference>
<evidence type="ECO:0000259" key="5">
    <source>
        <dbReference type="PROSITE" id="PS50865"/>
    </source>
</evidence>
<dbReference type="Pfam" id="PF01753">
    <property type="entry name" value="zf-MYND"/>
    <property type="match status" value="1"/>
</dbReference>
<sequence length="160" mass="18133">PKEFEHDREHCEEENKCPICKETAIRKCSACHLVTYCSPAHQQQHWKTHRKDCTPFVIKVDPELGHGFYASRDLKAGTIVLVEEAAVKSPGWNLPHFSSVPSCMTCGLVMTMAATKTCSKCQWPVCSQDCEEFSIHADNEWKFLYTELVPLVICSSWQVG</sequence>
<dbReference type="PROSITE" id="PS50865">
    <property type="entry name" value="ZF_MYND_2"/>
    <property type="match status" value="1"/>
</dbReference>
<keyword evidence="2 4" id="KW-0863">Zinc-finger</keyword>
<dbReference type="InterPro" id="IPR053010">
    <property type="entry name" value="SET_SmydA-8"/>
</dbReference>
<evidence type="ECO:0000256" key="2">
    <source>
        <dbReference type="ARBA" id="ARBA00022771"/>
    </source>
</evidence>
<evidence type="ECO:0000313" key="6">
    <source>
        <dbReference type="EMBL" id="CAG7727881.1"/>
    </source>
</evidence>
<dbReference type="PANTHER" id="PTHR46455">
    <property type="entry name" value="SET AND MYND DOMAIN CONTAINING, ARTHROPOD-SPECIFIC, MEMBER 4, ISOFORM A"/>
    <property type="match status" value="1"/>
</dbReference>
<dbReference type="InterPro" id="IPR002893">
    <property type="entry name" value="Znf_MYND"/>
</dbReference>
<keyword evidence="3" id="KW-0862">Zinc</keyword>